<feature type="coiled-coil region" evidence="4">
    <location>
        <begin position="915"/>
        <end position="977"/>
    </location>
</feature>
<evidence type="ECO:0000259" key="6">
    <source>
        <dbReference type="Pfam" id="PF04869"/>
    </source>
</evidence>
<accession>A0AA38FZX7</accession>
<dbReference type="InterPro" id="IPR024095">
    <property type="entry name" value="Vesicle_P115"/>
</dbReference>
<dbReference type="EMBL" id="JAHRHJ020000006">
    <property type="protein sequence ID" value="KAH9312359.1"/>
    <property type="molecule type" value="Genomic_DNA"/>
</dbReference>
<dbReference type="Proteomes" id="UP000824469">
    <property type="component" value="Unassembled WGS sequence"/>
</dbReference>
<dbReference type="GO" id="GO:0048211">
    <property type="term" value="P:Golgi vesicle docking"/>
    <property type="evidence" value="ECO:0007669"/>
    <property type="project" value="TreeGrafter"/>
</dbReference>
<evidence type="ECO:0000256" key="2">
    <source>
        <dbReference type="ARBA" id="ARBA00023034"/>
    </source>
</evidence>
<organism evidence="8 9">
    <name type="scientific">Taxus chinensis</name>
    <name type="common">Chinese yew</name>
    <name type="synonym">Taxus wallichiana var. chinensis</name>
    <dbReference type="NCBI Taxonomy" id="29808"/>
    <lineage>
        <taxon>Eukaryota</taxon>
        <taxon>Viridiplantae</taxon>
        <taxon>Streptophyta</taxon>
        <taxon>Embryophyta</taxon>
        <taxon>Tracheophyta</taxon>
        <taxon>Spermatophyta</taxon>
        <taxon>Pinopsida</taxon>
        <taxon>Pinidae</taxon>
        <taxon>Conifers II</taxon>
        <taxon>Cupressales</taxon>
        <taxon>Taxaceae</taxon>
        <taxon>Taxus</taxon>
    </lineage>
</organism>
<dbReference type="PANTHER" id="PTHR10013:SF0">
    <property type="entry name" value="GENERAL VESICULAR TRANSPORT FACTOR P115"/>
    <property type="match status" value="1"/>
</dbReference>
<dbReference type="InterPro" id="IPR016024">
    <property type="entry name" value="ARM-type_fold"/>
</dbReference>
<protein>
    <recommendedName>
        <fullName evidence="10">Golgin candidate 6</fullName>
    </recommendedName>
</protein>
<dbReference type="AlphaFoldDB" id="A0AA38FZX7"/>
<dbReference type="GO" id="GO:0048280">
    <property type="term" value="P:vesicle fusion with Golgi apparatus"/>
    <property type="evidence" value="ECO:0007669"/>
    <property type="project" value="InterPro"/>
</dbReference>
<keyword evidence="2" id="KW-0333">Golgi apparatus</keyword>
<name>A0AA38FZX7_TAXCH</name>
<dbReference type="Pfam" id="PF04869">
    <property type="entry name" value="Uso1_p115_head"/>
    <property type="match status" value="1"/>
</dbReference>
<comment type="subcellular location">
    <subcellularLocation>
        <location evidence="1">Golgi apparatus</location>
    </subcellularLocation>
</comment>
<sequence length="1054" mass="116156">GVGGLAFGSGDHGSEDDDSGVERLLDRISNGVLAEDRRAAVAELQAVVAESGSAQLAFGAMGFPVLMSVLKEERDDVEMVRGTLETLVNALTPNEGTAAEFNQVQPASLNSELLSREAESISLLLGLLTEDDFYIRYYTLQLLTALITNCRTRLQEAILATPRGLTRLMDMLMDREVIRNEALLLLTFLTREAEEIQKIVVFEGAFEKIFNIIKEEGGSEGGIVVQDCLELLNNLLRNNPTNQMLLRETIGLQPVVSLIKLRKGIADGFPQQKTVNLLGALETVALLLAGCSDLEPTKDANRISNQTVFSQNKLLDHLLMLSVESRWAAIAVRCAALRCIGDMVLGHAQNRDTFGSKLLGEDPDAEPALNAILRIFLRTSNSQECIAAEYVFKCFCEGNPDGQTMLASTITPLPQSSLNGGKMIEHDNRLSFGSILVRALISSDGQNDLEASCRAASILSHILKDNVQCKERVIRKVWGDDMGPNLPSTGTARKRARKQPGHRLGSGTLRVRPEVPGYVLGCTQMYPACTVYGKEHPQTLLHDNQKKEQQRMDNLEQHIWAIKGILVSKDAMKRAMDDLESSVLGTIQAKNIRSLRERLLSKALLIQVLRIQLEVPVSAVSTAELLMPRMVKYLAVASPTIHKQEVPDHMISDKKSVWLQPVLLRLLVTWLADCPDAVNCFLESPAHLTYMIELISSSSSAASVHVAGLAAVLLGECIVFNKAAKDNRDAFMVVDAISQRIGLTAYFHIWEEMWSSPLFISAASASRLPKPLTRSTAAEAVSVSDGEQPSETEKSGTIPVDPLLTSFYDATFVNFIKRLEPIVREKIVDLFSRPKSKVTIIPASLEQKDGESDCDYIVRLNSFMEKQCHEMQELLGRNAALADDLAKKGESNSYIQGHNSAVQGAINGITSRLEADNLRQELQEARHRIETLKAEKMKCEDEISTYKQLAGKYEADLKSLSDAYNSLEQANYRLELEMKSMSSGNASILPDLEAVREEGRKEAQKESEAELNDLLVCLGQEQSKVEKLSSRLAELGEDVDVLLEDINDEGEIQG</sequence>
<feature type="region of interest" description="Disordered" evidence="5">
    <location>
        <begin position="484"/>
        <end position="508"/>
    </location>
</feature>
<evidence type="ECO:0000256" key="3">
    <source>
        <dbReference type="ARBA" id="ARBA00023054"/>
    </source>
</evidence>
<evidence type="ECO:0000256" key="1">
    <source>
        <dbReference type="ARBA" id="ARBA00004555"/>
    </source>
</evidence>
<dbReference type="Gene3D" id="1.25.10.10">
    <property type="entry name" value="Leucine-rich Repeat Variant"/>
    <property type="match status" value="2"/>
</dbReference>
<feature type="compositionally biased region" description="Basic residues" evidence="5">
    <location>
        <begin position="492"/>
        <end position="501"/>
    </location>
</feature>
<dbReference type="GO" id="GO:0000139">
    <property type="term" value="C:Golgi membrane"/>
    <property type="evidence" value="ECO:0007669"/>
    <property type="project" value="InterPro"/>
</dbReference>
<dbReference type="PANTHER" id="PTHR10013">
    <property type="entry name" value="GENERAL VESICULAR TRANSPORT FACTOR P115"/>
    <property type="match status" value="1"/>
</dbReference>
<evidence type="ECO:0000313" key="9">
    <source>
        <dbReference type="Proteomes" id="UP000824469"/>
    </source>
</evidence>
<evidence type="ECO:0000259" key="7">
    <source>
        <dbReference type="Pfam" id="PF04871"/>
    </source>
</evidence>
<gene>
    <name evidence="8" type="ORF">KI387_027394</name>
</gene>
<dbReference type="OMA" id="GQETFCN"/>
<evidence type="ECO:0000313" key="8">
    <source>
        <dbReference type="EMBL" id="KAH9312359.1"/>
    </source>
</evidence>
<evidence type="ECO:0008006" key="10">
    <source>
        <dbReference type="Google" id="ProtNLM"/>
    </source>
</evidence>
<feature type="non-terminal residue" evidence="8">
    <location>
        <position position="1054"/>
    </location>
</feature>
<evidence type="ECO:0000256" key="5">
    <source>
        <dbReference type="SAM" id="MobiDB-lite"/>
    </source>
</evidence>
<feature type="domain" description="Vesicle tethering protein Uso1/P115-like head" evidence="6">
    <location>
        <begin position="663"/>
        <end position="824"/>
    </location>
</feature>
<feature type="compositionally biased region" description="Gly residues" evidence="5">
    <location>
        <begin position="1"/>
        <end position="11"/>
    </location>
</feature>
<feature type="domain" description="Uso1/p115-like vesicle tethering protein C-terminal" evidence="7">
    <location>
        <begin position="936"/>
        <end position="1051"/>
    </location>
</feature>
<evidence type="ECO:0000256" key="4">
    <source>
        <dbReference type="SAM" id="Coils"/>
    </source>
</evidence>
<proteinExistence type="predicted"/>
<dbReference type="GO" id="GO:0006888">
    <property type="term" value="P:endoplasmic reticulum to Golgi vesicle-mediated transport"/>
    <property type="evidence" value="ECO:0007669"/>
    <property type="project" value="TreeGrafter"/>
</dbReference>
<dbReference type="Pfam" id="PF04871">
    <property type="entry name" value="Uso1_p115_C"/>
    <property type="match status" value="1"/>
</dbReference>
<reference evidence="8 9" key="1">
    <citation type="journal article" date="2021" name="Nat. Plants">
        <title>The Taxus genome provides insights into paclitaxel biosynthesis.</title>
        <authorList>
            <person name="Xiong X."/>
            <person name="Gou J."/>
            <person name="Liao Q."/>
            <person name="Li Y."/>
            <person name="Zhou Q."/>
            <person name="Bi G."/>
            <person name="Li C."/>
            <person name="Du R."/>
            <person name="Wang X."/>
            <person name="Sun T."/>
            <person name="Guo L."/>
            <person name="Liang H."/>
            <person name="Lu P."/>
            <person name="Wu Y."/>
            <person name="Zhang Z."/>
            <person name="Ro D.K."/>
            <person name="Shang Y."/>
            <person name="Huang S."/>
            <person name="Yan J."/>
        </authorList>
    </citation>
    <scope>NUCLEOTIDE SEQUENCE [LARGE SCALE GENOMIC DNA]</scope>
    <source>
        <strain evidence="8">Ta-2019</strain>
    </source>
</reference>
<dbReference type="InterPro" id="IPR006955">
    <property type="entry name" value="Uso1_p115_C"/>
</dbReference>
<dbReference type="GO" id="GO:0006886">
    <property type="term" value="P:intracellular protein transport"/>
    <property type="evidence" value="ECO:0007669"/>
    <property type="project" value="InterPro"/>
</dbReference>
<keyword evidence="9" id="KW-1185">Reference proteome</keyword>
<feature type="region of interest" description="Disordered" evidence="5">
    <location>
        <begin position="1"/>
        <end position="21"/>
    </location>
</feature>
<feature type="coiled-coil region" evidence="4">
    <location>
        <begin position="1018"/>
        <end position="1045"/>
    </location>
</feature>
<dbReference type="SUPFAM" id="SSF48371">
    <property type="entry name" value="ARM repeat"/>
    <property type="match status" value="1"/>
</dbReference>
<keyword evidence="3 4" id="KW-0175">Coiled coil</keyword>
<dbReference type="InterPro" id="IPR006953">
    <property type="entry name" value="Vesicle_Uso1_P115_head"/>
</dbReference>
<feature type="non-terminal residue" evidence="8">
    <location>
        <position position="1"/>
    </location>
</feature>
<dbReference type="GO" id="GO:0005795">
    <property type="term" value="C:Golgi stack"/>
    <property type="evidence" value="ECO:0007669"/>
    <property type="project" value="TreeGrafter"/>
</dbReference>
<dbReference type="GO" id="GO:0012507">
    <property type="term" value="C:ER to Golgi transport vesicle membrane"/>
    <property type="evidence" value="ECO:0007669"/>
    <property type="project" value="TreeGrafter"/>
</dbReference>
<dbReference type="GO" id="GO:0005783">
    <property type="term" value="C:endoplasmic reticulum"/>
    <property type="evidence" value="ECO:0007669"/>
    <property type="project" value="TreeGrafter"/>
</dbReference>
<dbReference type="InterPro" id="IPR011989">
    <property type="entry name" value="ARM-like"/>
</dbReference>
<comment type="caution">
    <text evidence="8">The sequence shown here is derived from an EMBL/GenBank/DDBJ whole genome shotgun (WGS) entry which is preliminary data.</text>
</comment>